<keyword evidence="5" id="KW-0472">Membrane</keyword>
<dbReference type="SUPFAM" id="SSF48452">
    <property type="entry name" value="TPR-like"/>
    <property type="match status" value="1"/>
</dbReference>
<dbReference type="AlphaFoldDB" id="A0A6M8SPH2"/>
<dbReference type="EMBL" id="CP054143">
    <property type="protein sequence ID" value="QKJ66068.1"/>
    <property type="molecule type" value="Genomic_DNA"/>
</dbReference>
<comment type="subcellular location">
    <subcellularLocation>
        <location evidence="1">Cell envelope</location>
    </subcellularLocation>
</comment>
<keyword evidence="5" id="KW-0812">Transmembrane</keyword>
<dbReference type="InterPro" id="IPR017560">
    <property type="entry name" value="Cyt_c_biogenesis_CcmI"/>
</dbReference>
<feature type="transmembrane region" description="Helical" evidence="5">
    <location>
        <begin position="6"/>
        <end position="29"/>
    </location>
</feature>
<dbReference type="Pfam" id="PF23914">
    <property type="entry name" value="TPR_CcmH_CycH"/>
    <property type="match status" value="1"/>
</dbReference>
<evidence type="ECO:0000313" key="7">
    <source>
        <dbReference type="EMBL" id="QKJ66068.1"/>
    </source>
</evidence>
<feature type="domain" description="Cytochrome c-type biogenesis protein H TPR" evidence="6">
    <location>
        <begin position="134"/>
        <end position="263"/>
    </location>
</feature>
<sequence>MTATNIGIFTLLCALLIVLCLLMLLWPLLRGRSAAGDIRRSRYALHATILEELDDDLRNGRLSQDDFEAAKQEAEARLVAEVGRADASSAQQKTLPANKIALILAIVLPLAAAGLYFKIGTPAALDPSTHQSPNIGPAEVDSMVKKLEARMALEPNDTAGWLMLARSYRAQARYAEAAQAYEKSWPLLEKDPGELARFAGVLAIENNGFTGRPTELLVKSLDLNASEPDALMLAGSAAVERGDYASAIRWWKQLLALLDPGSEDEVWLQGEIRTLQDRQASSPTAAAHP</sequence>
<evidence type="ECO:0000256" key="4">
    <source>
        <dbReference type="ARBA" id="ARBA00022803"/>
    </source>
</evidence>
<dbReference type="InterPro" id="IPR056413">
    <property type="entry name" value="TPR_CcmH_CycH"/>
</dbReference>
<protein>
    <submittedName>
        <fullName evidence="7">C-type cytochrome biogenesis protein CcmI</fullName>
    </submittedName>
</protein>
<dbReference type="GO" id="GO:0005886">
    <property type="term" value="C:plasma membrane"/>
    <property type="evidence" value="ECO:0007669"/>
    <property type="project" value="TreeGrafter"/>
</dbReference>
<gene>
    <name evidence="7" type="primary">ccmI</name>
    <name evidence="7" type="ORF">HQN60_04710</name>
</gene>
<evidence type="ECO:0000256" key="2">
    <source>
        <dbReference type="ARBA" id="ARBA00022737"/>
    </source>
</evidence>
<evidence type="ECO:0000313" key="8">
    <source>
        <dbReference type="Proteomes" id="UP000504844"/>
    </source>
</evidence>
<keyword evidence="3" id="KW-0201">Cytochrome c-type biogenesis</keyword>
<evidence type="ECO:0000259" key="6">
    <source>
        <dbReference type="Pfam" id="PF23914"/>
    </source>
</evidence>
<organism evidence="7 8">
    <name type="scientific">Deefgea piscis</name>
    <dbReference type="NCBI Taxonomy" id="2739061"/>
    <lineage>
        <taxon>Bacteria</taxon>
        <taxon>Pseudomonadati</taxon>
        <taxon>Pseudomonadota</taxon>
        <taxon>Betaproteobacteria</taxon>
        <taxon>Neisseriales</taxon>
        <taxon>Chitinibacteraceae</taxon>
        <taxon>Deefgea</taxon>
    </lineage>
</organism>
<keyword evidence="5" id="KW-1133">Transmembrane helix</keyword>
<dbReference type="InterPro" id="IPR051263">
    <property type="entry name" value="C-type_cytochrome_biogenesis"/>
</dbReference>
<dbReference type="PANTHER" id="PTHR47870">
    <property type="entry name" value="CYTOCHROME C-TYPE BIOGENESIS PROTEIN CCMH"/>
    <property type="match status" value="1"/>
</dbReference>
<keyword evidence="8" id="KW-1185">Reference proteome</keyword>
<keyword evidence="4" id="KW-0802">TPR repeat</keyword>
<dbReference type="InterPro" id="IPR011990">
    <property type="entry name" value="TPR-like_helical_dom_sf"/>
</dbReference>
<dbReference type="Gene3D" id="1.25.40.10">
    <property type="entry name" value="Tetratricopeptide repeat domain"/>
    <property type="match status" value="1"/>
</dbReference>
<evidence type="ECO:0000256" key="5">
    <source>
        <dbReference type="SAM" id="Phobius"/>
    </source>
</evidence>
<dbReference type="PANTHER" id="PTHR47870:SF4">
    <property type="entry name" value="CYTOCHROME C-TYPE BIOGENESIS PROTEIN CYCH"/>
    <property type="match status" value="1"/>
</dbReference>
<reference evidence="7 8" key="1">
    <citation type="submission" date="2020-05" db="EMBL/GenBank/DDBJ databases">
        <title>Complete genome sequence of Deefgea sp. D17.</title>
        <authorList>
            <person name="Bae J.-W."/>
            <person name="Han J.E."/>
        </authorList>
    </citation>
    <scope>NUCLEOTIDE SEQUENCE [LARGE SCALE GENOMIC DNA]</scope>
    <source>
        <strain evidence="7 8">D17</strain>
    </source>
</reference>
<dbReference type="NCBIfam" id="TIGR03142">
    <property type="entry name" value="cytochro_ccmI"/>
    <property type="match status" value="1"/>
</dbReference>
<keyword evidence="2" id="KW-0677">Repeat</keyword>
<accession>A0A6M8SPH2</accession>
<evidence type="ECO:0000256" key="3">
    <source>
        <dbReference type="ARBA" id="ARBA00022748"/>
    </source>
</evidence>
<evidence type="ECO:0000256" key="1">
    <source>
        <dbReference type="ARBA" id="ARBA00004196"/>
    </source>
</evidence>
<dbReference type="GO" id="GO:0017004">
    <property type="term" value="P:cytochrome complex assembly"/>
    <property type="evidence" value="ECO:0007669"/>
    <property type="project" value="UniProtKB-KW"/>
</dbReference>
<dbReference type="RefSeq" id="WP_173532572.1">
    <property type="nucleotide sequence ID" value="NZ_CP054143.1"/>
</dbReference>
<dbReference type="Proteomes" id="UP000504844">
    <property type="component" value="Chromosome"/>
</dbReference>
<proteinExistence type="predicted"/>
<name>A0A6M8SPH2_9NEIS</name>
<dbReference type="GO" id="GO:0030313">
    <property type="term" value="C:cell envelope"/>
    <property type="evidence" value="ECO:0007669"/>
    <property type="project" value="UniProtKB-SubCell"/>
</dbReference>
<dbReference type="KEGG" id="dee:HQN60_04710"/>